<dbReference type="Proteomes" id="UP000295023">
    <property type="component" value="Unassembled WGS sequence"/>
</dbReference>
<keyword evidence="1" id="KW-0472">Membrane</keyword>
<evidence type="ECO:0000313" key="3">
    <source>
        <dbReference type="EMBL" id="TCZ61148.1"/>
    </source>
</evidence>
<feature type="transmembrane region" description="Helical" evidence="1">
    <location>
        <begin position="133"/>
        <end position="153"/>
    </location>
</feature>
<dbReference type="GO" id="GO:0008237">
    <property type="term" value="F:metallopeptidase activity"/>
    <property type="evidence" value="ECO:0007669"/>
    <property type="project" value="UniProtKB-KW"/>
</dbReference>
<organism evidence="3 4">
    <name type="scientific">Roseicella aquatilis</name>
    <dbReference type="NCBI Taxonomy" id="2527868"/>
    <lineage>
        <taxon>Bacteria</taxon>
        <taxon>Pseudomonadati</taxon>
        <taxon>Pseudomonadota</taxon>
        <taxon>Alphaproteobacteria</taxon>
        <taxon>Acetobacterales</taxon>
        <taxon>Roseomonadaceae</taxon>
        <taxon>Roseicella</taxon>
    </lineage>
</organism>
<protein>
    <submittedName>
        <fullName evidence="3">CPBP family intramembrane metalloprotease</fullName>
    </submittedName>
</protein>
<keyword evidence="1" id="KW-1133">Transmembrane helix</keyword>
<keyword evidence="1" id="KW-0812">Transmembrane</keyword>
<feature type="domain" description="CAAX prenyl protease 2/Lysostaphin resistance protein A-like" evidence="2">
    <location>
        <begin position="133"/>
        <end position="233"/>
    </location>
</feature>
<gene>
    <name evidence="3" type="ORF">EXY23_13545</name>
</gene>
<dbReference type="Pfam" id="PF02517">
    <property type="entry name" value="Rce1-like"/>
    <property type="match status" value="1"/>
</dbReference>
<feature type="transmembrane region" description="Helical" evidence="1">
    <location>
        <begin position="99"/>
        <end position="118"/>
    </location>
</feature>
<accession>A0A4R4DJ67</accession>
<keyword evidence="3" id="KW-0645">Protease</keyword>
<dbReference type="InterPro" id="IPR042150">
    <property type="entry name" value="MmRce1-like"/>
</dbReference>
<keyword evidence="3" id="KW-0482">Metalloprotease</keyword>
<dbReference type="AlphaFoldDB" id="A0A4R4DJ67"/>
<sequence length="276" mass="29211">MCDPPTPTAGGDGSGACEAVRGLALLAFVLLTFLLSVPFLLLGAWWPHRLLPGLPIAALMAVCPALAALTLVRLEQGQAGPRRLLRRALDAHRIGRRRTWALVLLLGPAITVTSYAALRASGAAIPPPQASPGQVLALAAVFLSGALAEELGWTGYATAPLRARLGPLGAGLVLGAVWALFHLVALRQAHRDASWIAWWSLYTIAARLILVWLYDRTGSSVLAASLFHATLNLGWQLFPVQGSHFDIRVTACVTAALAGLLLPAAGSARRQRRDQA</sequence>
<keyword evidence="3" id="KW-0378">Hydrolase</keyword>
<comment type="caution">
    <text evidence="3">The sequence shown here is derived from an EMBL/GenBank/DDBJ whole genome shotgun (WGS) entry which is preliminary data.</text>
</comment>
<feature type="transmembrane region" description="Helical" evidence="1">
    <location>
        <begin position="52"/>
        <end position="74"/>
    </location>
</feature>
<feature type="transmembrane region" description="Helical" evidence="1">
    <location>
        <begin position="165"/>
        <end position="184"/>
    </location>
</feature>
<dbReference type="EMBL" id="SKBM01000011">
    <property type="protein sequence ID" value="TCZ61148.1"/>
    <property type="molecule type" value="Genomic_DNA"/>
</dbReference>
<proteinExistence type="predicted"/>
<dbReference type="GO" id="GO:0006508">
    <property type="term" value="P:proteolysis"/>
    <property type="evidence" value="ECO:0007669"/>
    <property type="project" value="UniProtKB-KW"/>
</dbReference>
<dbReference type="OrthoDB" id="3693644at2"/>
<dbReference type="PANTHER" id="PTHR35797">
    <property type="entry name" value="PROTEASE-RELATED"/>
    <property type="match status" value="1"/>
</dbReference>
<feature type="transmembrane region" description="Helical" evidence="1">
    <location>
        <begin position="196"/>
        <end position="214"/>
    </location>
</feature>
<evidence type="ECO:0000313" key="4">
    <source>
        <dbReference type="Proteomes" id="UP000295023"/>
    </source>
</evidence>
<dbReference type="InterPro" id="IPR003675">
    <property type="entry name" value="Rce1/LyrA-like_dom"/>
</dbReference>
<evidence type="ECO:0000259" key="2">
    <source>
        <dbReference type="Pfam" id="PF02517"/>
    </source>
</evidence>
<dbReference type="GO" id="GO:0004175">
    <property type="term" value="F:endopeptidase activity"/>
    <property type="evidence" value="ECO:0007669"/>
    <property type="project" value="UniProtKB-ARBA"/>
</dbReference>
<keyword evidence="4" id="KW-1185">Reference proteome</keyword>
<dbReference type="RefSeq" id="WP_132289901.1">
    <property type="nucleotide sequence ID" value="NZ_SKBM01000011.1"/>
</dbReference>
<feature type="transmembrane region" description="Helical" evidence="1">
    <location>
        <begin position="245"/>
        <end position="265"/>
    </location>
</feature>
<name>A0A4R4DJ67_9PROT</name>
<feature type="transmembrane region" description="Helical" evidence="1">
    <location>
        <begin position="23"/>
        <end position="46"/>
    </location>
</feature>
<dbReference type="PANTHER" id="PTHR35797:SF1">
    <property type="entry name" value="PROTEASE"/>
    <property type="match status" value="1"/>
</dbReference>
<reference evidence="3 4" key="1">
    <citation type="submission" date="2019-03" db="EMBL/GenBank/DDBJ databases">
        <title>Paracraurococcus aquatilis NE82 genome sequence.</title>
        <authorList>
            <person name="Zhao Y."/>
            <person name="Du Z."/>
        </authorList>
    </citation>
    <scope>NUCLEOTIDE SEQUENCE [LARGE SCALE GENOMIC DNA]</scope>
    <source>
        <strain evidence="3 4">NE82</strain>
    </source>
</reference>
<evidence type="ECO:0000256" key="1">
    <source>
        <dbReference type="SAM" id="Phobius"/>
    </source>
</evidence>
<dbReference type="GO" id="GO:0080120">
    <property type="term" value="P:CAAX-box protein maturation"/>
    <property type="evidence" value="ECO:0007669"/>
    <property type="project" value="UniProtKB-ARBA"/>
</dbReference>
<feature type="transmembrane region" description="Helical" evidence="1">
    <location>
        <begin position="221"/>
        <end position="239"/>
    </location>
</feature>